<feature type="region of interest" description="Disordered" evidence="3">
    <location>
        <begin position="1"/>
        <end position="22"/>
    </location>
</feature>
<evidence type="ECO:0000313" key="4">
    <source>
        <dbReference type="EMBL" id="PKU29163.1"/>
    </source>
</evidence>
<protein>
    <submittedName>
        <fullName evidence="4">Uncharacterized protein</fullName>
    </submittedName>
</protein>
<dbReference type="PANTHER" id="PTHR16017:SF0">
    <property type="entry name" value="WD REPEAT-CONTAINING PROTEIN 70"/>
    <property type="match status" value="1"/>
</dbReference>
<reference evidence="5" key="2">
    <citation type="submission" date="2017-12" db="EMBL/GenBank/DDBJ databases">
        <title>Genome sequence of the Bar-tailed Godwit (Limosa lapponica baueri).</title>
        <authorList>
            <person name="Lima N.C.B."/>
            <person name="Parody-Merino A.M."/>
            <person name="Battley P.F."/>
            <person name="Fidler A.E."/>
            <person name="Prosdocimi F."/>
        </authorList>
    </citation>
    <scope>NUCLEOTIDE SEQUENCE [LARGE SCALE GENOMIC DNA]</scope>
</reference>
<name>A0A2I0T5U1_LIMLA</name>
<evidence type="ECO:0000313" key="5">
    <source>
        <dbReference type="Proteomes" id="UP000233556"/>
    </source>
</evidence>
<dbReference type="Proteomes" id="UP000233556">
    <property type="component" value="Unassembled WGS sequence"/>
</dbReference>
<keyword evidence="1" id="KW-0853">WD repeat</keyword>
<dbReference type="AlphaFoldDB" id="A0A2I0T5U1"/>
<dbReference type="InterPro" id="IPR051858">
    <property type="entry name" value="WD_repeat_GAD-1"/>
</dbReference>
<accession>A0A2I0T5U1</accession>
<dbReference type="GO" id="GO:0005634">
    <property type="term" value="C:nucleus"/>
    <property type="evidence" value="ECO:0007669"/>
    <property type="project" value="TreeGrafter"/>
</dbReference>
<reference evidence="5" key="1">
    <citation type="submission" date="2017-11" db="EMBL/GenBank/DDBJ databases">
        <authorList>
            <person name="Lima N.C."/>
            <person name="Parody-Merino A.M."/>
            <person name="Battley P.F."/>
            <person name="Fidler A.E."/>
            <person name="Prosdocimi F."/>
        </authorList>
    </citation>
    <scope>NUCLEOTIDE SEQUENCE [LARGE SCALE GENOMIC DNA]</scope>
</reference>
<evidence type="ECO:0000256" key="1">
    <source>
        <dbReference type="ARBA" id="ARBA00022574"/>
    </source>
</evidence>
<dbReference type="EMBL" id="KZ517916">
    <property type="protein sequence ID" value="PKU29163.1"/>
    <property type="molecule type" value="Genomic_DNA"/>
</dbReference>
<organism evidence="4 5">
    <name type="scientific">Limosa lapponica baueri</name>
    <dbReference type="NCBI Taxonomy" id="1758121"/>
    <lineage>
        <taxon>Eukaryota</taxon>
        <taxon>Metazoa</taxon>
        <taxon>Chordata</taxon>
        <taxon>Craniata</taxon>
        <taxon>Vertebrata</taxon>
        <taxon>Euteleostomi</taxon>
        <taxon>Archelosauria</taxon>
        <taxon>Archosauria</taxon>
        <taxon>Dinosauria</taxon>
        <taxon>Saurischia</taxon>
        <taxon>Theropoda</taxon>
        <taxon>Coelurosauria</taxon>
        <taxon>Aves</taxon>
        <taxon>Neognathae</taxon>
        <taxon>Neoaves</taxon>
        <taxon>Charadriiformes</taxon>
        <taxon>Scolopacidae</taxon>
        <taxon>Limosa</taxon>
    </lineage>
</organism>
<keyword evidence="2" id="KW-0677">Repeat</keyword>
<keyword evidence="5" id="KW-1185">Reference proteome</keyword>
<sequence>MKFHKPETPVAGPGHGDHVGTHRDTLSSYIVKNIALDKTDDNNLQEAILCHAKEVEENLYRVAPAYAK</sequence>
<proteinExistence type="predicted"/>
<gene>
    <name evidence="4" type="ORF">llap_20533</name>
</gene>
<dbReference type="PANTHER" id="PTHR16017">
    <property type="entry name" value="GASTRULATION DEFECTIVE PROTEIN 1-RELATED"/>
    <property type="match status" value="1"/>
</dbReference>
<dbReference type="OrthoDB" id="10264376at2759"/>
<evidence type="ECO:0000256" key="3">
    <source>
        <dbReference type="SAM" id="MobiDB-lite"/>
    </source>
</evidence>
<dbReference type="GO" id="GO:0035861">
    <property type="term" value="C:site of double-strand break"/>
    <property type="evidence" value="ECO:0007669"/>
    <property type="project" value="TreeGrafter"/>
</dbReference>
<evidence type="ECO:0000256" key="2">
    <source>
        <dbReference type="ARBA" id="ARBA00022737"/>
    </source>
</evidence>